<reference evidence="3" key="1">
    <citation type="journal article" date="2018" name="Nat. Microbiol.">
        <title>Leveraging single-cell genomics to expand the fungal tree of life.</title>
        <authorList>
            <person name="Ahrendt S.R."/>
            <person name="Quandt C.A."/>
            <person name="Ciobanu D."/>
            <person name="Clum A."/>
            <person name="Salamov A."/>
            <person name="Andreopoulos B."/>
            <person name="Cheng J.F."/>
            <person name="Woyke T."/>
            <person name="Pelin A."/>
            <person name="Henrissat B."/>
            <person name="Reynolds N.K."/>
            <person name="Benny G.L."/>
            <person name="Smith M.E."/>
            <person name="James T.Y."/>
            <person name="Grigoriev I.V."/>
        </authorList>
    </citation>
    <scope>NUCLEOTIDE SEQUENCE [LARGE SCALE GENOMIC DNA]</scope>
    <source>
        <strain evidence="3">RSA 468</strain>
    </source>
</reference>
<gene>
    <name evidence="2" type="ORF">BJ085DRAFT_287</name>
</gene>
<name>A0A4P9ZRM1_9FUNG</name>
<dbReference type="GO" id="GO:0006406">
    <property type="term" value="P:mRNA export from nucleus"/>
    <property type="evidence" value="ECO:0007669"/>
    <property type="project" value="TreeGrafter"/>
</dbReference>
<organism evidence="2 3">
    <name type="scientific">Dimargaris cristalligena</name>
    <dbReference type="NCBI Taxonomy" id="215637"/>
    <lineage>
        <taxon>Eukaryota</taxon>
        <taxon>Fungi</taxon>
        <taxon>Fungi incertae sedis</taxon>
        <taxon>Zoopagomycota</taxon>
        <taxon>Kickxellomycotina</taxon>
        <taxon>Dimargaritomycetes</taxon>
        <taxon>Dimargaritales</taxon>
        <taxon>Dimargaritaceae</taxon>
        <taxon>Dimargaris</taxon>
    </lineage>
</organism>
<feature type="domain" description="SAC3/GANP/THP3 conserved" evidence="1">
    <location>
        <begin position="1"/>
        <end position="302"/>
    </location>
</feature>
<dbReference type="Proteomes" id="UP000268162">
    <property type="component" value="Unassembled WGS sequence"/>
</dbReference>
<dbReference type="AlphaFoldDB" id="A0A4P9ZRM1"/>
<sequence>MCPYYEQVSRQNSADVDRLELDPQTGAMDPNRAVKAFARSTAGKESELPSDVRPPSVLLRTLNYLTQEFLGSEDTLLQSYNFMRDRTRAIRQDLTLQNSRGREAVEINEQIARYHIIALHTARQKSGFNFTQELEQLEKVLTSLREFYEDLRAEGIACPNEPEFTAYYILVSLFQCQSLTTVQALPRQIFMAPIVQLALDLHGCAQYSHGPTHKLPWRISNCQSSPFLFRRFFKLLQSDAVPYLMACVVEINLPVVRRNILHALNRSIQHNPGHEHSTETMRTLLGLDSISEVVKLCNAHGI</sequence>
<proteinExistence type="predicted"/>
<dbReference type="GO" id="GO:0005737">
    <property type="term" value="C:cytoplasm"/>
    <property type="evidence" value="ECO:0007669"/>
    <property type="project" value="TreeGrafter"/>
</dbReference>
<dbReference type="Pfam" id="PF03399">
    <property type="entry name" value="SAC3_GANP"/>
    <property type="match status" value="1"/>
</dbReference>
<keyword evidence="3" id="KW-1185">Reference proteome</keyword>
<dbReference type="PANTHER" id="PTHR12436:SF3">
    <property type="entry name" value="GERMINAL-CENTER ASSOCIATED NUCLEAR PROTEIN"/>
    <property type="match status" value="1"/>
</dbReference>
<evidence type="ECO:0000313" key="3">
    <source>
        <dbReference type="Proteomes" id="UP000268162"/>
    </source>
</evidence>
<dbReference type="InterPro" id="IPR045107">
    <property type="entry name" value="SAC3/GANP/THP3"/>
</dbReference>
<evidence type="ECO:0000313" key="2">
    <source>
        <dbReference type="EMBL" id="RKP35818.1"/>
    </source>
</evidence>
<feature type="non-terminal residue" evidence="2">
    <location>
        <position position="302"/>
    </location>
</feature>
<dbReference type="EMBL" id="ML002779">
    <property type="protein sequence ID" value="RKP35818.1"/>
    <property type="molecule type" value="Genomic_DNA"/>
</dbReference>
<accession>A0A4P9ZRM1</accession>
<evidence type="ECO:0000259" key="1">
    <source>
        <dbReference type="Pfam" id="PF03399"/>
    </source>
</evidence>
<protein>
    <submittedName>
        <fullName evidence="2">SAC3/GANP/Nin1/mts3/eIF-3 p25 family-domain-containing protein</fullName>
    </submittedName>
</protein>
<dbReference type="Gene3D" id="1.25.40.990">
    <property type="match status" value="1"/>
</dbReference>
<dbReference type="GO" id="GO:0070390">
    <property type="term" value="C:transcription export complex 2"/>
    <property type="evidence" value="ECO:0007669"/>
    <property type="project" value="TreeGrafter"/>
</dbReference>
<dbReference type="PANTHER" id="PTHR12436">
    <property type="entry name" value="80 KDA MCM3-ASSOCIATED PROTEIN"/>
    <property type="match status" value="1"/>
</dbReference>
<dbReference type="STRING" id="215637.A0A4P9ZRM1"/>
<dbReference type="InterPro" id="IPR005062">
    <property type="entry name" value="SAC3/GANP/THP3_conserved"/>
</dbReference>